<protein>
    <submittedName>
        <fullName evidence="5">Positive regulation of cilium movement</fullName>
    </submittedName>
</protein>
<organism evidence="5 6">
    <name type="scientific">Tritrichomonas musculus</name>
    <dbReference type="NCBI Taxonomy" id="1915356"/>
    <lineage>
        <taxon>Eukaryota</taxon>
        <taxon>Metamonada</taxon>
        <taxon>Parabasalia</taxon>
        <taxon>Tritrichomonadida</taxon>
        <taxon>Tritrichomonadidae</taxon>
        <taxon>Tritrichomonas</taxon>
    </lineage>
</organism>
<evidence type="ECO:0000256" key="3">
    <source>
        <dbReference type="ARBA" id="ARBA00022840"/>
    </source>
</evidence>
<sequence length="718" mass="80562">MKADETKEKTKKTNKKKVPTTVFVNVSNTRFSIVRHSVEDMGYKITESTTKPLLFWCDSGGNFEFASQLSQWQFYNHFPGTWAIARKVDLARNIEKMARLLPEYYDFHPKSFIIPTQFSEMETYMNSISKKKSRRTFIVKPDRGSFGKGIVLIQDADAIIDWVDSAIAQQYIEPYLIDGLKFDLRIYALVSSIEPLRIYLFNEGIGRFCTELYEKPKSNNLELSYAHLTNYALNKNNPNFQQPTDADHADTGHKRSLTCIIEHMRKEGIDTDELISSIEDIIRLTVISIQPYLSTNYKTAIPSVNDKKSRCFEILGFDILIDKKLKPWLLEVNWSPSLATESPFDKVLKQNVITDTLKIINIPPNFKQLVMKRKRAISMRRTIGKESTDDIDSLWDPEEETKISEGTGWKLIYPINDSNSKYEKTEIALAISKASPVGASVSLAQARILKESIISQLKEKNPQFKQTPQISDKAKSPKEPSNANASQKSNQNPSSKPIAGRRLLNPINSPNGQKTANTYKFSGPPNQSHHLLRPQQQSQRSQRQQNESLHQMKIPKTASSTVVPNATFASTFSPPQTANSLTIGGYPQFKPSFINEEEERQRKFNLKRQEILAQSLSISSYCCTMAFSRSASAKIAASVSAGKETAAETVLKLNGVGNLNTHIAPNASAPLGMPRLLSLSLPGGNGTKGAKNQSITKNAANQSVFKPTMAVQRQTLFC</sequence>
<dbReference type="InterPro" id="IPR004344">
    <property type="entry name" value="TTL/TTLL_fam"/>
</dbReference>
<dbReference type="Proteomes" id="UP001470230">
    <property type="component" value="Unassembled WGS sequence"/>
</dbReference>
<comment type="caution">
    <text evidence="5">The sequence shown here is derived from an EMBL/GenBank/DDBJ whole genome shotgun (WGS) entry which is preliminary data.</text>
</comment>
<feature type="compositionally biased region" description="Low complexity" evidence="4">
    <location>
        <begin position="480"/>
        <end position="496"/>
    </location>
</feature>
<dbReference type="PROSITE" id="PS51221">
    <property type="entry name" value="TTL"/>
    <property type="match status" value="1"/>
</dbReference>
<keyword evidence="1" id="KW-0436">Ligase</keyword>
<name>A0ABR2HN80_9EUKA</name>
<evidence type="ECO:0000256" key="1">
    <source>
        <dbReference type="ARBA" id="ARBA00022598"/>
    </source>
</evidence>
<evidence type="ECO:0000313" key="6">
    <source>
        <dbReference type="Proteomes" id="UP001470230"/>
    </source>
</evidence>
<keyword evidence="6" id="KW-1185">Reference proteome</keyword>
<proteinExistence type="predicted"/>
<dbReference type="Gene3D" id="3.30.470.20">
    <property type="entry name" value="ATP-grasp fold, B domain"/>
    <property type="match status" value="1"/>
</dbReference>
<accession>A0ABR2HN80</accession>
<dbReference type="PANTHER" id="PTHR12241">
    <property type="entry name" value="TUBULIN POLYGLUTAMYLASE"/>
    <property type="match status" value="1"/>
</dbReference>
<keyword evidence="2" id="KW-0547">Nucleotide-binding</keyword>
<gene>
    <name evidence="5" type="ORF">M9Y10_018279</name>
</gene>
<dbReference type="PANTHER" id="PTHR12241:SF147">
    <property type="entry name" value="TUBULIN POLYGLUTAMYLASE TTLL7"/>
    <property type="match status" value="1"/>
</dbReference>
<keyword evidence="3" id="KW-0067">ATP-binding</keyword>
<evidence type="ECO:0000256" key="4">
    <source>
        <dbReference type="SAM" id="MobiDB-lite"/>
    </source>
</evidence>
<evidence type="ECO:0000256" key="2">
    <source>
        <dbReference type="ARBA" id="ARBA00022741"/>
    </source>
</evidence>
<feature type="compositionally biased region" description="Low complexity" evidence="4">
    <location>
        <begin position="527"/>
        <end position="545"/>
    </location>
</feature>
<dbReference type="SUPFAM" id="SSF56059">
    <property type="entry name" value="Glutathione synthetase ATP-binding domain-like"/>
    <property type="match status" value="1"/>
</dbReference>
<feature type="compositionally biased region" description="Polar residues" evidence="4">
    <location>
        <begin position="506"/>
        <end position="526"/>
    </location>
</feature>
<dbReference type="EMBL" id="JAPFFF010000024">
    <property type="protein sequence ID" value="KAK8850159.1"/>
    <property type="molecule type" value="Genomic_DNA"/>
</dbReference>
<evidence type="ECO:0000313" key="5">
    <source>
        <dbReference type="EMBL" id="KAK8850159.1"/>
    </source>
</evidence>
<reference evidence="5 6" key="1">
    <citation type="submission" date="2024-04" db="EMBL/GenBank/DDBJ databases">
        <title>Tritrichomonas musculus Genome.</title>
        <authorList>
            <person name="Alves-Ferreira E."/>
            <person name="Grigg M."/>
            <person name="Lorenzi H."/>
            <person name="Galac M."/>
        </authorList>
    </citation>
    <scope>NUCLEOTIDE SEQUENCE [LARGE SCALE GENOMIC DNA]</scope>
    <source>
        <strain evidence="5 6">EAF2021</strain>
    </source>
</reference>
<dbReference type="Pfam" id="PF03133">
    <property type="entry name" value="TTL"/>
    <property type="match status" value="1"/>
</dbReference>
<feature type="region of interest" description="Disordered" evidence="4">
    <location>
        <begin position="459"/>
        <end position="560"/>
    </location>
</feature>